<evidence type="ECO:0000313" key="1">
    <source>
        <dbReference type="EMBL" id="GAI06471.1"/>
    </source>
</evidence>
<gene>
    <name evidence="1" type="ORF">S06H3_19490</name>
</gene>
<feature type="non-terminal residue" evidence="1">
    <location>
        <position position="1"/>
    </location>
</feature>
<comment type="caution">
    <text evidence="1">The sequence shown here is derived from an EMBL/GenBank/DDBJ whole genome shotgun (WGS) entry which is preliminary data.</text>
</comment>
<organism evidence="1">
    <name type="scientific">marine sediment metagenome</name>
    <dbReference type="NCBI Taxonomy" id="412755"/>
    <lineage>
        <taxon>unclassified sequences</taxon>
        <taxon>metagenomes</taxon>
        <taxon>ecological metagenomes</taxon>
    </lineage>
</organism>
<name>X1LKX9_9ZZZZ</name>
<proteinExistence type="predicted"/>
<sequence length="74" mass="8055">DCHTAPATFFRYFYQRTADEYFGCGIDVLGGGSFCIVWSDKNKTAAGKSHQAKRYGSQWQASSYGGSGGGHIHL</sequence>
<reference evidence="1" key="1">
    <citation type="journal article" date="2014" name="Front. Microbiol.">
        <title>High frequency of phylogenetically diverse reductive dehalogenase-homologous genes in deep subseafloor sedimentary metagenomes.</title>
        <authorList>
            <person name="Kawai M."/>
            <person name="Futagami T."/>
            <person name="Toyoda A."/>
            <person name="Takaki Y."/>
            <person name="Nishi S."/>
            <person name="Hori S."/>
            <person name="Arai W."/>
            <person name="Tsubouchi T."/>
            <person name="Morono Y."/>
            <person name="Uchiyama I."/>
            <person name="Ito T."/>
            <person name="Fujiyama A."/>
            <person name="Inagaki F."/>
            <person name="Takami H."/>
        </authorList>
    </citation>
    <scope>NUCLEOTIDE SEQUENCE</scope>
    <source>
        <strain evidence="1">Expedition CK06-06</strain>
    </source>
</reference>
<dbReference type="EMBL" id="BARV01009985">
    <property type="protein sequence ID" value="GAI06471.1"/>
    <property type="molecule type" value="Genomic_DNA"/>
</dbReference>
<protein>
    <submittedName>
        <fullName evidence="1">Uncharacterized protein</fullName>
    </submittedName>
</protein>
<dbReference type="AlphaFoldDB" id="X1LKX9"/>
<accession>X1LKX9</accession>